<dbReference type="PROSITE" id="PS50850">
    <property type="entry name" value="MFS"/>
    <property type="match status" value="1"/>
</dbReference>
<feature type="transmembrane region" description="Helical" evidence="6">
    <location>
        <begin position="89"/>
        <end position="108"/>
    </location>
</feature>
<dbReference type="InterPro" id="IPR050189">
    <property type="entry name" value="MFS_Efflux_Transporters"/>
</dbReference>
<organism evidence="8 9">
    <name type="scientific">Kibdelosporangium lantanae</name>
    <dbReference type="NCBI Taxonomy" id="1497396"/>
    <lineage>
        <taxon>Bacteria</taxon>
        <taxon>Bacillati</taxon>
        <taxon>Actinomycetota</taxon>
        <taxon>Actinomycetes</taxon>
        <taxon>Pseudonocardiales</taxon>
        <taxon>Pseudonocardiaceae</taxon>
        <taxon>Kibdelosporangium</taxon>
    </lineage>
</organism>
<dbReference type="EMBL" id="JBHTIS010002628">
    <property type="protein sequence ID" value="MFD1050124.1"/>
    <property type="molecule type" value="Genomic_DNA"/>
</dbReference>
<keyword evidence="9" id="KW-1185">Reference proteome</keyword>
<proteinExistence type="predicted"/>
<dbReference type="SUPFAM" id="SSF103473">
    <property type="entry name" value="MFS general substrate transporter"/>
    <property type="match status" value="1"/>
</dbReference>
<evidence type="ECO:0000256" key="1">
    <source>
        <dbReference type="ARBA" id="ARBA00004651"/>
    </source>
</evidence>
<dbReference type="Proteomes" id="UP001597045">
    <property type="component" value="Unassembled WGS sequence"/>
</dbReference>
<keyword evidence="2" id="KW-1003">Cell membrane</keyword>
<dbReference type="Pfam" id="PF07690">
    <property type="entry name" value="MFS_1"/>
    <property type="match status" value="1"/>
</dbReference>
<reference evidence="9" key="1">
    <citation type="journal article" date="2019" name="Int. J. Syst. Evol. Microbiol.">
        <title>The Global Catalogue of Microorganisms (GCM) 10K type strain sequencing project: providing services to taxonomists for standard genome sequencing and annotation.</title>
        <authorList>
            <consortium name="The Broad Institute Genomics Platform"/>
            <consortium name="The Broad Institute Genome Sequencing Center for Infectious Disease"/>
            <person name="Wu L."/>
            <person name="Ma J."/>
        </authorList>
    </citation>
    <scope>NUCLEOTIDE SEQUENCE [LARGE SCALE GENOMIC DNA]</scope>
    <source>
        <strain evidence="9">JCM 31486</strain>
    </source>
</reference>
<comment type="subcellular location">
    <subcellularLocation>
        <location evidence="1">Cell membrane</location>
        <topology evidence="1">Multi-pass membrane protein</topology>
    </subcellularLocation>
</comment>
<protein>
    <submittedName>
        <fullName evidence="8">MFS transporter</fullName>
    </submittedName>
</protein>
<keyword evidence="3 6" id="KW-0812">Transmembrane</keyword>
<evidence type="ECO:0000256" key="3">
    <source>
        <dbReference type="ARBA" id="ARBA00022692"/>
    </source>
</evidence>
<feature type="domain" description="Major facilitator superfamily (MFS) profile" evidence="7">
    <location>
        <begin position="1"/>
        <end position="216"/>
    </location>
</feature>
<dbReference type="Gene3D" id="1.20.1250.20">
    <property type="entry name" value="MFS general substrate transporter like domains"/>
    <property type="match status" value="1"/>
</dbReference>
<dbReference type="PANTHER" id="PTHR43124">
    <property type="entry name" value="PURINE EFFLUX PUMP PBUE"/>
    <property type="match status" value="1"/>
</dbReference>
<evidence type="ECO:0000256" key="4">
    <source>
        <dbReference type="ARBA" id="ARBA00022989"/>
    </source>
</evidence>
<evidence type="ECO:0000259" key="7">
    <source>
        <dbReference type="PROSITE" id="PS50850"/>
    </source>
</evidence>
<evidence type="ECO:0000256" key="6">
    <source>
        <dbReference type="SAM" id="Phobius"/>
    </source>
</evidence>
<dbReference type="InterPro" id="IPR011701">
    <property type="entry name" value="MFS"/>
</dbReference>
<evidence type="ECO:0000313" key="9">
    <source>
        <dbReference type="Proteomes" id="UP001597045"/>
    </source>
</evidence>
<feature type="transmembrane region" description="Helical" evidence="6">
    <location>
        <begin position="46"/>
        <end position="68"/>
    </location>
</feature>
<accession>A0ABW3MLJ2</accession>
<evidence type="ECO:0000313" key="8">
    <source>
        <dbReference type="EMBL" id="MFD1050124.1"/>
    </source>
</evidence>
<evidence type="ECO:0000256" key="5">
    <source>
        <dbReference type="ARBA" id="ARBA00023136"/>
    </source>
</evidence>
<feature type="non-terminal residue" evidence="8">
    <location>
        <position position="1"/>
    </location>
</feature>
<dbReference type="InterPro" id="IPR020846">
    <property type="entry name" value="MFS_dom"/>
</dbReference>
<gene>
    <name evidence="8" type="ORF">ACFQ1S_33690</name>
</gene>
<dbReference type="InterPro" id="IPR036259">
    <property type="entry name" value="MFS_trans_sf"/>
</dbReference>
<keyword evidence="4 6" id="KW-1133">Transmembrane helix</keyword>
<comment type="caution">
    <text evidence="8">The sequence shown here is derived from an EMBL/GenBank/DDBJ whole genome shotgun (WGS) entry which is preliminary data.</text>
</comment>
<keyword evidence="5 6" id="KW-0472">Membrane</keyword>
<sequence length="216" mass="23159">VAVATAVRMAEPGREASTVARVTLGLNLGIVLGTPIGTFVGQQFGWRATFAAVSVICAVGLLMVLGFVPEQPHGEPERLGVFAARNVQLAILLTAVGNLGVVMVFTYISPLLTDASGFNAGEDDFHRGGTMYERAFGDPTVAHPNLGPISEPPFFALPVYPGSVGTKGGARTDDQHDRRWRHYRVRTGVGADRRGLTVHYGRTRSGTSLMRQRSWA</sequence>
<name>A0ABW3MLJ2_9PSEU</name>
<feature type="transmembrane region" description="Helical" evidence="6">
    <location>
        <begin position="18"/>
        <end position="40"/>
    </location>
</feature>
<evidence type="ECO:0000256" key="2">
    <source>
        <dbReference type="ARBA" id="ARBA00022475"/>
    </source>
</evidence>
<dbReference type="PANTHER" id="PTHR43124:SF3">
    <property type="entry name" value="CHLORAMPHENICOL EFFLUX PUMP RV0191"/>
    <property type="match status" value="1"/>
</dbReference>